<evidence type="ECO:0008006" key="3">
    <source>
        <dbReference type="Google" id="ProtNLM"/>
    </source>
</evidence>
<gene>
    <name evidence="1" type="ORF">NTH_03137</name>
</gene>
<evidence type="ECO:0000313" key="2">
    <source>
        <dbReference type="Proteomes" id="UP001342418"/>
    </source>
</evidence>
<dbReference type="EMBL" id="CP030941">
    <property type="protein sequence ID" value="UUP18653.1"/>
    <property type="molecule type" value="Genomic_DNA"/>
</dbReference>
<reference evidence="1 2" key="1">
    <citation type="submission" date="2018-07" db="EMBL/GenBank/DDBJ databases">
        <title>Genome sequence of Nitratireductor thuwali#1536.</title>
        <authorList>
            <person name="Michoud G."/>
            <person name="Merlino G."/>
            <person name="Sefrji F.O."/>
            <person name="Daffonchio D."/>
        </authorList>
    </citation>
    <scope>NUCLEOTIDE SEQUENCE [LARGE SCALE GENOMIC DNA]</scope>
    <source>
        <strain evidence="2">Nit1536</strain>
    </source>
</reference>
<keyword evidence="2" id="KW-1185">Reference proteome</keyword>
<sequence>MAALENAVLAKIMAGTTHILRLGDKEAAIYYETSTIAHMLLPDGTARSGAWRLEDGGYSVDWENGPSARWFLDNYATGRIGYVDEKGERRAELVRIVFGNAESLPRRPG</sequence>
<proteinExistence type="predicted"/>
<dbReference type="RefSeq" id="WP_338530869.1">
    <property type="nucleotide sequence ID" value="NZ_CP030941.1"/>
</dbReference>
<name>A0ABY5MKY7_9HYPH</name>
<evidence type="ECO:0000313" key="1">
    <source>
        <dbReference type="EMBL" id="UUP18653.1"/>
    </source>
</evidence>
<dbReference type="Proteomes" id="UP001342418">
    <property type="component" value="Chromosome"/>
</dbReference>
<accession>A0ABY5MKY7</accession>
<protein>
    <recommendedName>
        <fullName evidence="3">DUF995 domain-containing protein</fullName>
    </recommendedName>
</protein>
<organism evidence="1 2">
    <name type="scientific">Nitratireductor thuwali</name>
    <dbReference type="NCBI Taxonomy" id="2267699"/>
    <lineage>
        <taxon>Bacteria</taxon>
        <taxon>Pseudomonadati</taxon>
        <taxon>Pseudomonadota</taxon>
        <taxon>Alphaproteobacteria</taxon>
        <taxon>Hyphomicrobiales</taxon>
        <taxon>Phyllobacteriaceae</taxon>
        <taxon>Nitratireductor</taxon>
    </lineage>
</organism>